<dbReference type="Gene3D" id="3.10.350.10">
    <property type="entry name" value="LysM domain"/>
    <property type="match status" value="1"/>
</dbReference>
<sequence>MALRAKYQQLIDAATNSGVTNLQVREEGNVLYIDGNAPSEDVKKQIWDIFNKIDPDYRSGDLVLNLLVAGGGGTPATEEYEVVKGDSLSKIGQKYGVPWPEIYAANKDQIKDPNLIQPGWKLKIPKK</sequence>
<keyword evidence="3" id="KW-1185">Reference proteome</keyword>
<comment type="caution">
    <text evidence="2">The sequence shown here is derived from an EMBL/GenBank/DDBJ whole genome shotgun (WGS) entry which is preliminary data.</text>
</comment>
<dbReference type="AlphaFoldDB" id="A0A9X2XRZ5"/>
<dbReference type="CDD" id="cd00118">
    <property type="entry name" value="LysM"/>
    <property type="match status" value="1"/>
</dbReference>
<evidence type="ECO:0000313" key="3">
    <source>
        <dbReference type="Proteomes" id="UP001155483"/>
    </source>
</evidence>
<dbReference type="EMBL" id="JAOTIF010000001">
    <property type="protein sequence ID" value="MCU7547706.1"/>
    <property type="molecule type" value="Genomic_DNA"/>
</dbReference>
<gene>
    <name evidence="2" type="ORF">OCK74_01210</name>
</gene>
<dbReference type="Pfam" id="PF01476">
    <property type="entry name" value="LysM"/>
    <property type="match status" value="1"/>
</dbReference>
<dbReference type="PANTHER" id="PTHR34700">
    <property type="entry name" value="POTASSIUM BINDING PROTEIN KBP"/>
    <property type="match status" value="1"/>
</dbReference>
<dbReference type="RefSeq" id="WP_279295152.1">
    <property type="nucleotide sequence ID" value="NZ_JAOTIF010000001.1"/>
</dbReference>
<dbReference type="Proteomes" id="UP001155483">
    <property type="component" value="Unassembled WGS sequence"/>
</dbReference>
<evidence type="ECO:0000259" key="1">
    <source>
        <dbReference type="PROSITE" id="PS51782"/>
    </source>
</evidence>
<dbReference type="SUPFAM" id="SSF54106">
    <property type="entry name" value="LysM domain"/>
    <property type="match status" value="1"/>
</dbReference>
<proteinExistence type="predicted"/>
<name>A0A9X2XRZ5_9BACT</name>
<accession>A0A9X2XRZ5</accession>
<dbReference type="InterPro" id="IPR052196">
    <property type="entry name" value="Bact_Kbp"/>
</dbReference>
<dbReference type="InterPro" id="IPR036779">
    <property type="entry name" value="LysM_dom_sf"/>
</dbReference>
<dbReference type="InterPro" id="IPR018392">
    <property type="entry name" value="LysM"/>
</dbReference>
<evidence type="ECO:0000313" key="2">
    <source>
        <dbReference type="EMBL" id="MCU7547706.1"/>
    </source>
</evidence>
<dbReference type="SMART" id="SM00257">
    <property type="entry name" value="LysM"/>
    <property type="match status" value="1"/>
</dbReference>
<reference evidence="2" key="2">
    <citation type="submission" date="2023-04" db="EMBL/GenBank/DDBJ databases">
        <title>Paracnuella aquatica gen. nov., sp. nov., a member of the family Chitinophagaceae isolated from a hot spring.</title>
        <authorList>
            <person name="Wang C."/>
        </authorList>
    </citation>
    <scope>NUCLEOTIDE SEQUENCE</scope>
    <source>
        <strain evidence="2">LB-8</strain>
    </source>
</reference>
<feature type="domain" description="LysM" evidence="1">
    <location>
        <begin position="78"/>
        <end position="124"/>
    </location>
</feature>
<dbReference type="PROSITE" id="PS51782">
    <property type="entry name" value="LYSM"/>
    <property type="match status" value="1"/>
</dbReference>
<organism evidence="2 3">
    <name type="scientific">Paraflavisolibacter caeni</name>
    <dbReference type="NCBI Taxonomy" id="2982496"/>
    <lineage>
        <taxon>Bacteria</taxon>
        <taxon>Pseudomonadati</taxon>
        <taxon>Bacteroidota</taxon>
        <taxon>Chitinophagia</taxon>
        <taxon>Chitinophagales</taxon>
        <taxon>Chitinophagaceae</taxon>
        <taxon>Paraflavisolibacter</taxon>
    </lineage>
</organism>
<protein>
    <submittedName>
        <fullName evidence="2">LysM peptidoglycan-binding domain-containing protein</fullName>
    </submittedName>
</protein>
<dbReference type="PANTHER" id="PTHR34700:SF4">
    <property type="entry name" value="PHAGE-LIKE ELEMENT PBSX PROTEIN XKDP"/>
    <property type="match status" value="1"/>
</dbReference>
<reference evidence="2" key="1">
    <citation type="submission" date="2022-09" db="EMBL/GenBank/DDBJ databases">
        <authorList>
            <person name="Yuan C."/>
            <person name="Ke Z."/>
        </authorList>
    </citation>
    <scope>NUCLEOTIDE SEQUENCE</scope>
    <source>
        <strain evidence="2">LB-8</strain>
    </source>
</reference>